<dbReference type="InterPro" id="IPR036179">
    <property type="entry name" value="Ig-like_dom_sf"/>
</dbReference>
<name>A0A315WA65_GAMAF</name>
<feature type="domain" description="Ig-like" evidence="1">
    <location>
        <begin position="114"/>
        <end position="206"/>
    </location>
</feature>
<feature type="domain" description="Ig-like" evidence="1">
    <location>
        <begin position="224"/>
        <end position="302"/>
    </location>
</feature>
<evidence type="ECO:0000313" key="3">
    <source>
        <dbReference type="Proteomes" id="UP000250572"/>
    </source>
</evidence>
<dbReference type="InterPro" id="IPR007110">
    <property type="entry name" value="Ig-like_dom"/>
</dbReference>
<dbReference type="SUPFAM" id="SSF48726">
    <property type="entry name" value="Immunoglobulin"/>
    <property type="match status" value="1"/>
</dbReference>
<dbReference type="AlphaFoldDB" id="A0A315WA65"/>
<sequence>MWSDNGGGNYFSSEEPLVKNYIIDLPNAASWQRKQGRNAKTERNSSLKINSLSALLPVKAERRGTQVNGENGAHTAECTTHLETSMHISTLRQLRKQSHSVKLEVSPKILAECGKPVSLHCNSSSPQHGLSVKYMEWSHGNMSLCSVDSEQTITKLQRHFQSDFDCKYEDGRLSLVFERMLPLQSGQYRCKLRSNKGVANECTKVQLQEFCGKVEAVLRSDGPSCIFNHVYPDGDVYWFHDSRNVSDGSVMQHTAKSIDSHGWMIIHSWLTLNGTSERSSHKPYNCSLKSSTSGKYIASTLVQKHQHRAAQGAAGYNRSAGNRERSQQAGKIALAILVPLISIFNSCLASHRLERETQRFTQSVCSARPDAYKRCIPPRSSAAV</sequence>
<dbReference type="Proteomes" id="UP000250572">
    <property type="component" value="Unassembled WGS sequence"/>
</dbReference>
<dbReference type="InterPro" id="IPR013783">
    <property type="entry name" value="Ig-like_fold"/>
</dbReference>
<proteinExistence type="predicted"/>
<dbReference type="SMART" id="SM00409">
    <property type="entry name" value="IG"/>
    <property type="match status" value="1"/>
</dbReference>
<dbReference type="Gene3D" id="2.60.40.10">
    <property type="entry name" value="Immunoglobulins"/>
    <property type="match status" value="1"/>
</dbReference>
<evidence type="ECO:0000259" key="1">
    <source>
        <dbReference type="PROSITE" id="PS50835"/>
    </source>
</evidence>
<dbReference type="PROSITE" id="PS50835">
    <property type="entry name" value="IG_LIKE"/>
    <property type="match status" value="2"/>
</dbReference>
<dbReference type="EMBL" id="NHOQ01000158">
    <property type="protein sequence ID" value="PWA32721.1"/>
    <property type="molecule type" value="Genomic_DNA"/>
</dbReference>
<reference evidence="2 3" key="1">
    <citation type="journal article" date="2018" name="G3 (Bethesda)">
        <title>A High-Quality Reference Genome for the Invasive Mosquitofish Gambusia affinis Using a Chicago Library.</title>
        <authorList>
            <person name="Hoffberg S.L."/>
            <person name="Troendle N.J."/>
            <person name="Glenn T.C."/>
            <person name="Mahmud O."/>
            <person name="Louha S."/>
            <person name="Chalopin D."/>
            <person name="Bennetzen J.L."/>
            <person name="Mauricio R."/>
        </authorList>
    </citation>
    <scope>NUCLEOTIDE SEQUENCE [LARGE SCALE GENOMIC DNA]</scope>
    <source>
        <strain evidence="2">NE01/NJP1002.9</strain>
        <tissue evidence="2">Muscle</tissue>
    </source>
</reference>
<comment type="caution">
    <text evidence="2">The sequence shown here is derived from an EMBL/GenBank/DDBJ whole genome shotgun (WGS) entry which is preliminary data.</text>
</comment>
<organism evidence="2 3">
    <name type="scientific">Gambusia affinis</name>
    <name type="common">Western mosquitofish</name>
    <name type="synonym">Heterandria affinis</name>
    <dbReference type="NCBI Taxonomy" id="33528"/>
    <lineage>
        <taxon>Eukaryota</taxon>
        <taxon>Metazoa</taxon>
        <taxon>Chordata</taxon>
        <taxon>Craniata</taxon>
        <taxon>Vertebrata</taxon>
        <taxon>Euteleostomi</taxon>
        <taxon>Actinopterygii</taxon>
        <taxon>Neopterygii</taxon>
        <taxon>Teleostei</taxon>
        <taxon>Neoteleostei</taxon>
        <taxon>Acanthomorphata</taxon>
        <taxon>Ovalentaria</taxon>
        <taxon>Atherinomorphae</taxon>
        <taxon>Cyprinodontiformes</taxon>
        <taxon>Poeciliidae</taxon>
        <taxon>Poeciliinae</taxon>
        <taxon>Gambusia</taxon>
    </lineage>
</organism>
<evidence type="ECO:0000313" key="2">
    <source>
        <dbReference type="EMBL" id="PWA32721.1"/>
    </source>
</evidence>
<gene>
    <name evidence="2" type="ORF">CCH79_00012500</name>
</gene>
<keyword evidence="3" id="KW-1185">Reference proteome</keyword>
<accession>A0A315WA65</accession>
<dbReference type="InterPro" id="IPR003599">
    <property type="entry name" value="Ig_sub"/>
</dbReference>
<protein>
    <recommendedName>
        <fullName evidence="1">Ig-like domain-containing protein</fullName>
    </recommendedName>
</protein>